<gene>
    <name evidence="2" type="ORF">BGZ65_002072</name>
</gene>
<dbReference type="Proteomes" id="UP000749646">
    <property type="component" value="Unassembled WGS sequence"/>
</dbReference>
<dbReference type="AlphaFoldDB" id="A0A9P6M9U2"/>
<feature type="non-terminal residue" evidence="2">
    <location>
        <position position="1"/>
    </location>
</feature>
<protein>
    <submittedName>
        <fullName evidence="2">Uncharacterized protein</fullName>
    </submittedName>
</protein>
<dbReference type="EMBL" id="JAAAHW010003503">
    <property type="protein sequence ID" value="KAF9983204.1"/>
    <property type="molecule type" value="Genomic_DNA"/>
</dbReference>
<reference evidence="2" key="1">
    <citation type="journal article" date="2020" name="Fungal Divers.">
        <title>Resolving the Mortierellaceae phylogeny through synthesis of multi-gene phylogenetics and phylogenomics.</title>
        <authorList>
            <person name="Vandepol N."/>
            <person name="Liber J."/>
            <person name="Desiro A."/>
            <person name="Na H."/>
            <person name="Kennedy M."/>
            <person name="Barry K."/>
            <person name="Grigoriev I.V."/>
            <person name="Miller A.N."/>
            <person name="O'Donnell K."/>
            <person name="Stajich J.E."/>
            <person name="Bonito G."/>
        </authorList>
    </citation>
    <scope>NUCLEOTIDE SEQUENCE</scope>
    <source>
        <strain evidence="2">MES-2147</strain>
    </source>
</reference>
<proteinExistence type="predicted"/>
<name>A0A9P6M9U2_9FUNG</name>
<evidence type="ECO:0000256" key="1">
    <source>
        <dbReference type="SAM" id="Coils"/>
    </source>
</evidence>
<evidence type="ECO:0000313" key="2">
    <source>
        <dbReference type="EMBL" id="KAF9983204.1"/>
    </source>
</evidence>
<comment type="caution">
    <text evidence="2">The sequence shown here is derived from an EMBL/GenBank/DDBJ whole genome shotgun (WGS) entry which is preliminary data.</text>
</comment>
<organism evidence="2 3">
    <name type="scientific">Modicella reniformis</name>
    <dbReference type="NCBI Taxonomy" id="1440133"/>
    <lineage>
        <taxon>Eukaryota</taxon>
        <taxon>Fungi</taxon>
        <taxon>Fungi incertae sedis</taxon>
        <taxon>Mucoromycota</taxon>
        <taxon>Mortierellomycotina</taxon>
        <taxon>Mortierellomycetes</taxon>
        <taxon>Mortierellales</taxon>
        <taxon>Mortierellaceae</taxon>
        <taxon>Modicella</taxon>
    </lineage>
</organism>
<feature type="coiled-coil region" evidence="1">
    <location>
        <begin position="114"/>
        <end position="141"/>
    </location>
</feature>
<evidence type="ECO:0000313" key="3">
    <source>
        <dbReference type="Proteomes" id="UP000749646"/>
    </source>
</evidence>
<keyword evidence="1" id="KW-0175">Coiled coil</keyword>
<accession>A0A9P6M9U2</accession>
<sequence length="357" mass="40477">MADLIPDPPPSSLDDHIGVQATRLICLLESINYPHEISPQDLFAAVAAHYLRHQQDGASVGDQPNLTAKFLDWLVDNVSAESNWPGYQQHQHLTEDHPDVPQDDMGDSESDRVLEDLDLEFSQLQNTLSSLEKELADLKTLETHVTDANKILDMDIHNSSLQLDATASKLVETAQIALSEYTAALHHPPQGHDSMDMDTDRDRDQASLLSSSKRFLYQCPEELLQIQKLDTEYLKAIDLHFQQTVNHIDLATNDSSTGPLLSHLEWLLKRDPVQDQELVRLCSTYRATKMSHIRAMAQLKCLEEELGYMKELDTKHQLSEEIITDQDMTGDNNMYSIASSRNQQIQQTRQQEIELIS</sequence>
<keyword evidence="3" id="KW-1185">Reference proteome</keyword>
<dbReference type="OrthoDB" id="2380141at2759"/>